<evidence type="ECO:0000313" key="12">
    <source>
        <dbReference type="Proteomes" id="UP000007797"/>
    </source>
</evidence>
<dbReference type="Pfam" id="PF01074">
    <property type="entry name" value="Glyco_hydro_38N"/>
    <property type="match status" value="1"/>
</dbReference>
<feature type="compositionally biased region" description="Pro residues" evidence="9">
    <location>
        <begin position="26"/>
        <end position="45"/>
    </location>
</feature>
<dbReference type="Gene3D" id="2.70.98.30">
    <property type="entry name" value="Golgi alpha-mannosidase II, domain 4"/>
    <property type="match status" value="1"/>
</dbReference>
<dbReference type="PANTHER" id="PTHR11607:SF68">
    <property type="entry name" value="ALPHA-MANNOSIDASE F"/>
    <property type="match status" value="1"/>
</dbReference>
<dbReference type="InterPro" id="IPR027291">
    <property type="entry name" value="Glyco_hydro_38_N_sf"/>
</dbReference>
<evidence type="ECO:0000313" key="11">
    <source>
        <dbReference type="EMBL" id="EGG15657.1"/>
    </source>
</evidence>
<dbReference type="InterPro" id="IPR011682">
    <property type="entry name" value="Glyco_hydro_38_C"/>
</dbReference>
<dbReference type="OMA" id="WHNENKV"/>
<dbReference type="Gene3D" id="1.20.1270.50">
    <property type="entry name" value="Glycoside hydrolase family 38, central domain"/>
    <property type="match status" value="1"/>
</dbReference>
<sequence>MTRQRSFTIIIITLIICISNILAQPTTPPPPPPTPTPTPTPPPRKPLVLHIVPHTHDDSGWLETFDEYYNSDVRSILNTVTYSLQNDPLKTFVWCEIGFLEKWFGDMIVPQSSKDAFKSFVQNKRIEFVGGGYVQHDEACPNADSILLQMTQGFEFITKQFGSQYLPETAWQIDPFGYSAASSSLFSQLGFKQVVINRIKASKKALMKSFSELQFVWRGNPNLKESSDIFTHVLDDHYGPPQQFKDLTIEYPGGPNDTLTPFQLYQLTSFLDSIGRRQSGYYESPHFMLLIGDDFTYSNPSLFNKVDKLKEILSIYYPLVQVKYSTPSEYFKELSEWAKKKGLVYKMYDGDFYTYGDPNDWWTGYYTSRMVLKGLARKAMNEFRVSQYLSSTLVNHSQDFNGDLQKASADISIVQHHDGITGTSVVHVVNDYLTRLLTSMKITTSVSTAALSERYNFSTLEMSDHRPIIDFGDSNVVPVVLYNPLGWKRNAPHSIYVKLPYNSVAINCPVSVWSGDDQQQDCDCLFEEGFAGSMVLRIDWMVEMPASGISTYFIKNQEPSAWSKTNPTGDARPIILPVVYDRYDNPNVLENSMVRVNFNPVTQMAHTFDLIKDNMSMLVDQDIAQYDGVGGSYIFKTFGPSKSITNPNITKYLIGRFRKDVVTSHSNPNHPEPGFSTVVTTRLIEGSSHVFFDYRVRGSPNKDIIVRFNTNFPNPKLYTDDGINSINRHIQYRNLDIAEDYYPSISFAYLEQDNINFICTNDRSRGVSSTLRGGIEFMLHRSCLQDDGKGMREPMIDDSTILTQTQVYFDSSSELARHHALLLENPIKTFLANIHEIGNNQVPNFNIRESLSSELSPNLYMMTLKKMNGTCLFIRLMNINPNQALTVSVDNLVPGFAPTHAQETDLSGFREPSIGSKIQFKYDSNLYFQSAFQTEKRSISAPSLKVQSFKKNQATKVEEIQLILDFKIISSSTVEGLYLNELVSSFGKVCRVFNWMR</sequence>
<evidence type="ECO:0000256" key="6">
    <source>
        <dbReference type="ARBA" id="ARBA00022833"/>
    </source>
</evidence>
<dbReference type="Pfam" id="PF09261">
    <property type="entry name" value="Alpha-mann_mid"/>
    <property type="match status" value="1"/>
</dbReference>
<dbReference type="PANTHER" id="PTHR11607">
    <property type="entry name" value="ALPHA-MANNOSIDASE"/>
    <property type="match status" value="1"/>
</dbReference>
<dbReference type="GO" id="GO:0004559">
    <property type="term" value="F:alpha-mannosidase activity"/>
    <property type="evidence" value="ECO:0007669"/>
    <property type="project" value="UniProtKB-EC"/>
</dbReference>
<evidence type="ECO:0000256" key="2">
    <source>
        <dbReference type="ARBA" id="ARBA00009792"/>
    </source>
</evidence>
<dbReference type="InterPro" id="IPR000602">
    <property type="entry name" value="Glyco_hydro_38_N"/>
</dbReference>
<dbReference type="Gene3D" id="3.20.110.10">
    <property type="entry name" value="Glycoside hydrolase 38, N terminal domain"/>
    <property type="match status" value="1"/>
</dbReference>
<dbReference type="GO" id="GO:0046872">
    <property type="term" value="F:metal ion binding"/>
    <property type="evidence" value="ECO:0007669"/>
    <property type="project" value="UniProtKB-KW"/>
</dbReference>
<dbReference type="InterPro" id="IPR050843">
    <property type="entry name" value="Glycosyl_Hydrlase_38"/>
</dbReference>
<evidence type="ECO:0000256" key="4">
    <source>
        <dbReference type="ARBA" id="ARBA00022723"/>
    </source>
</evidence>
<feature type="signal peptide" evidence="8">
    <location>
        <begin position="1"/>
        <end position="23"/>
    </location>
</feature>
<keyword evidence="4 8" id="KW-0479">Metal-binding</keyword>
<dbReference type="AlphaFoldDB" id="F4QAD8"/>
<gene>
    <name evidence="11" type="primary">manF</name>
    <name evidence="11" type="ORF">DFA_10499</name>
</gene>
<evidence type="ECO:0000256" key="9">
    <source>
        <dbReference type="SAM" id="MobiDB-lite"/>
    </source>
</evidence>
<dbReference type="SUPFAM" id="SSF74650">
    <property type="entry name" value="Galactose mutarotase-like"/>
    <property type="match status" value="1"/>
</dbReference>
<dbReference type="OrthoDB" id="2016903at2759"/>
<evidence type="ECO:0000256" key="1">
    <source>
        <dbReference type="ARBA" id="ARBA00000365"/>
    </source>
</evidence>
<evidence type="ECO:0000256" key="8">
    <source>
        <dbReference type="RuleBase" id="RU361199"/>
    </source>
</evidence>
<dbReference type="GO" id="GO:0006013">
    <property type="term" value="P:mannose metabolic process"/>
    <property type="evidence" value="ECO:0007669"/>
    <property type="project" value="InterPro"/>
</dbReference>
<proteinExistence type="inferred from homology"/>
<dbReference type="CDD" id="cd00451">
    <property type="entry name" value="GH38N_AMII_euk"/>
    <property type="match status" value="1"/>
</dbReference>
<keyword evidence="5 8" id="KW-0378">Hydrolase</keyword>
<name>F4QAD8_CACFS</name>
<protein>
    <recommendedName>
        <fullName evidence="3 8">Alpha-mannosidase</fullName>
        <ecNumber evidence="8">3.2.1.-</ecNumber>
    </recommendedName>
</protein>
<organism evidence="11 12">
    <name type="scientific">Cavenderia fasciculata</name>
    <name type="common">Slime mold</name>
    <name type="synonym">Dictyostelium fasciculatum</name>
    <dbReference type="NCBI Taxonomy" id="261658"/>
    <lineage>
        <taxon>Eukaryota</taxon>
        <taxon>Amoebozoa</taxon>
        <taxon>Evosea</taxon>
        <taxon>Eumycetozoa</taxon>
        <taxon>Dictyostelia</taxon>
        <taxon>Acytosteliales</taxon>
        <taxon>Cavenderiaceae</taxon>
        <taxon>Cavenderia</taxon>
    </lineage>
</organism>
<keyword evidence="7 8" id="KW-0326">Glycosidase</keyword>
<dbReference type="KEGG" id="dfa:DFA_10499"/>
<dbReference type="EC" id="3.2.1.-" evidence="8"/>
<dbReference type="InterPro" id="IPR011013">
    <property type="entry name" value="Gal_mutarotase_sf_dom"/>
</dbReference>
<feature type="chain" id="PRO_5017848953" description="Alpha-mannosidase" evidence="8">
    <location>
        <begin position="24"/>
        <end position="997"/>
    </location>
</feature>
<dbReference type="GeneID" id="14867593"/>
<keyword evidence="8" id="KW-0732">Signal</keyword>
<feature type="region of interest" description="Disordered" evidence="9">
    <location>
        <begin position="25"/>
        <end position="45"/>
    </location>
</feature>
<dbReference type="InterPro" id="IPR015341">
    <property type="entry name" value="Glyco_hydro_38_cen"/>
</dbReference>
<keyword evidence="6 8" id="KW-0862">Zinc</keyword>
<dbReference type="SUPFAM" id="SSF88688">
    <property type="entry name" value="Families 57/38 glycoside transferase middle domain"/>
    <property type="match status" value="1"/>
</dbReference>
<evidence type="ECO:0000256" key="3">
    <source>
        <dbReference type="ARBA" id="ARBA00012752"/>
    </source>
</evidence>
<comment type="cofactor">
    <cofactor evidence="8">
        <name>Zn(2+)</name>
        <dbReference type="ChEBI" id="CHEBI:29105"/>
    </cofactor>
    <text evidence="8">Binds 1 zinc ion per subunit.</text>
</comment>
<evidence type="ECO:0000256" key="5">
    <source>
        <dbReference type="ARBA" id="ARBA00022801"/>
    </source>
</evidence>
<dbReference type="Gene3D" id="2.60.40.1180">
    <property type="entry name" value="Golgi alpha-mannosidase II"/>
    <property type="match status" value="1"/>
</dbReference>
<dbReference type="InterPro" id="IPR011330">
    <property type="entry name" value="Glyco_hydro/deAcase_b/a-brl"/>
</dbReference>
<dbReference type="Proteomes" id="UP000007797">
    <property type="component" value="Unassembled WGS sequence"/>
</dbReference>
<dbReference type="InterPro" id="IPR037094">
    <property type="entry name" value="Glyco_hydro_38_cen_sf"/>
</dbReference>
<dbReference type="GO" id="GO:0030246">
    <property type="term" value="F:carbohydrate binding"/>
    <property type="evidence" value="ECO:0007669"/>
    <property type="project" value="InterPro"/>
</dbReference>
<dbReference type="SUPFAM" id="SSF88713">
    <property type="entry name" value="Glycoside hydrolase/deacetylase"/>
    <property type="match status" value="1"/>
</dbReference>
<dbReference type="GO" id="GO:0005764">
    <property type="term" value="C:lysosome"/>
    <property type="evidence" value="ECO:0007669"/>
    <property type="project" value="TreeGrafter"/>
</dbReference>
<evidence type="ECO:0000259" key="10">
    <source>
        <dbReference type="SMART" id="SM00872"/>
    </source>
</evidence>
<keyword evidence="12" id="KW-1185">Reference proteome</keyword>
<accession>F4QAD8</accession>
<dbReference type="InterPro" id="IPR028995">
    <property type="entry name" value="Glyco_hydro_57/38_cen_sf"/>
</dbReference>
<reference evidence="12" key="1">
    <citation type="journal article" date="2011" name="Genome Res.">
        <title>Phylogeny-wide analysis of social amoeba genomes highlights ancient origins for complex intercellular communication.</title>
        <authorList>
            <person name="Heidel A.J."/>
            <person name="Lawal H.M."/>
            <person name="Felder M."/>
            <person name="Schilde C."/>
            <person name="Helps N.R."/>
            <person name="Tunggal B."/>
            <person name="Rivero F."/>
            <person name="John U."/>
            <person name="Schleicher M."/>
            <person name="Eichinger L."/>
            <person name="Platzer M."/>
            <person name="Noegel A.A."/>
            <person name="Schaap P."/>
            <person name="Gloeckner G."/>
        </authorList>
    </citation>
    <scope>NUCLEOTIDE SEQUENCE [LARGE SCALE GENOMIC DNA]</scope>
    <source>
        <strain evidence="12">SH3</strain>
    </source>
</reference>
<dbReference type="RefSeq" id="XP_004354399.1">
    <property type="nucleotide sequence ID" value="XM_004354347.1"/>
</dbReference>
<comment type="similarity">
    <text evidence="2 8">Belongs to the glycosyl hydrolase 38 family.</text>
</comment>
<dbReference type="SMART" id="SM00872">
    <property type="entry name" value="Alpha-mann_mid"/>
    <property type="match status" value="1"/>
</dbReference>
<comment type="catalytic activity">
    <reaction evidence="1">
        <text>Hydrolysis of terminal, non-reducing alpha-D-mannose residues in alpha-D-mannosides.</text>
        <dbReference type="EC" id="3.2.1.24"/>
    </reaction>
</comment>
<feature type="domain" description="Glycoside hydrolase family 38 central" evidence="10">
    <location>
        <begin position="360"/>
        <end position="436"/>
    </location>
</feature>
<dbReference type="EMBL" id="GL883026">
    <property type="protein sequence ID" value="EGG15657.1"/>
    <property type="molecule type" value="Genomic_DNA"/>
</dbReference>
<dbReference type="Pfam" id="PF07748">
    <property type="entry name" value="Glyco_hydro_38C"/>
    <property type="match status" value="1"/>
</dbReference>
<evidence type="ECO:0000256" key="7">
    <source>
        <dbReference type="ARBA" id="ARBA00023295"/>
    </source>
</evidence>
<dbReference type="InterPro" id="IPR013780">
    <property type="entry name" value="Glyco_hydro_b"/>
</dbReference>